<sequence>MANKIKLDYDYAVKEKAIFEYAEKIADINNKINKKIVNESEYLGFLDPSKNVLKKDYELILEKSKNLLLEEQIEYLVIIANKAILLQIQAIEDFVQTNNILGSKLKLIYVDESIDGDELAKITNALVSKPFAINVISKCGDNIETLLLFREFKIMLEKIIGRNNANKYIFITTNNNYGKMYELCQKNNYNHFALFDNITEKYLTYTPAILFPLACLGLNINKFIDESVEAHERFSESDLTRNVAYQYAAIREILKRNNFKTEFLNVFSKKTFKLGALLQMYLSETTNKKAKGLFVSVSNAASDIKALSQLMCENNLLTFNTNLILDNPKYDYKIQTSNVPEDSMLSASGLTFNSINKLIQNTIIENSVIIYKIPNIKIHINDDTESGIAWILAFIQKATLMSAYLENTNPFSSEVLDIFNGNFIKKIKDILKKGN</sequence>
<reference evidence="1 2" key="1">
    <citation type="submission" date="2019-01" db="EMBL/GenBank/DDBJ databases">
        <authorList>
            <consortium name="Pathogen Informatics"/>
        </authorList>
    </citation>
    <scope>NUCLEOTIDE SEQUENCE [LARGE SCALE GENOMIC DNA]</scope>
    <source>
        <strain evidence="1 2">NCTC10112</strain>
    </source>
</reference>
<gene>
    <name evidence="1" type="primary">pgi</name>
    <name evidence="1" type="ORF">NCTC10112_00461</name>
</gene>
<protein>
    <submittedName>
        <fullName evidence="1">Glucose-6-phosphate isomerase</fullName>
        <ecNumber evidence="1">5.3.1.9</ecNumber>
    </submittedName>
</protein>
<evidence type="ECO:0000313" key="2">
    <source>
        <dbReference type="Proteomes" id="UP000290482"/>
    </source>
</evidence>
<dbReference type="GO" id="GO:0004347">
    <property type="term" value="F:glucose-6-phosphate isomerase activity"/>
    <property type="evidence" value="ECO:0007669"/>
    <property type="project" value="UniProtKB-EC"/>
</dbReference>
<dbReference type="Gene3D" id="3.40.50.10490">
    <property type="entry name" value="Glucose-6-phosphate isomerase like protein, domain 1"/>
    <property type="match status" value="2"/>
</dbReference>
<dbReference type="GO" id="GO:0006094">
    <property type="term" value="P:gluconeogenesis"/>
    <property type="evidence" value="ECO:0007669"/>
    <property type="project" value="InterPro"/>
</dbReference>
<dbReference type="RefSeq" id="WP_022935836.1">
    <property type="nucleotide sequence ID" value="NZ_LR214940.1"/>
</dbReference>
<dbReference type="InterPro" id="IPR001672">
    <property type="entry name" value="G6P_Isomerase"/>
</dbReference>
<dbReference type="EC" id="5.3.1.9" evidence="1"/>
<keyword evidence="2" id="KW-1185">Reference proteome</keyword>
<dbReference type="OrthoDB" id="140919at2"/>
<dbReference type="Proteomes" id="UP000290482">
    <property type="component" value="Chromosome"/>
</dbReference>
<evidence type="ECO:0000313" key="1">
    <source>
        <dbReference type="EMBL" id="VEU55874.1"/>
    </source>
</evidence>
<dbReference type="InterPro" id="IPR046348">
    <property type="entry name" value="SIS_dom_sf"/>
</dbReference>
<dbReference type="GO" id="GO:0006096">
    <property type="term" value="P:glycolytic process"/>
    <property type="evidence" value="ECO:0007669"/>
    <property type="project" value="InterPro"/>
</dbReference>
<dbReference type="GO" id="GO:0097367">
    <property type="term" value="F:carbohydrate derivative binding"/>
    <property type="evidence" value="ECO:0007669"/>
    <property type="project" value="InterPro"/>
</dbReference>
<dbReference type="KEGG" id="mob:NCTC10112_00461"/>
<dbReference type="AlphaFoldDB" id="A0A448ZXJ5"/>
<dbReference type="EMBL" id="LR214940">
    <property type="protein sequence ID" value="VEU55874.1"/>
    <property type="molecule type" value="Genomic_DNA"/>
</dbReference>
<keyword evidence="1" id="KW-0413">Isomerase</keyword>
<name>A0A448ZXJ5_METOS</name>
<dbReference type="SUPFAM" id="SSF53697">
    <property type="entry name" value="SIS domain"/>
    <property type="match status" value="1"/>
</dbReference>
<proteinExistence type="predicted"/>
<organism evidence="1 2">
    <name type="scientific">Metamycoplasma orale</name>
    <name type="common">Mycoplasma orale</name>
    <dbReference type="NCBI Taxonomy" id="2121"/>
    <lineage>
        <taxon>Bacteria</taxon>
        <taxon>Bacillati</taxon>
        <taxon>Mycoplasmatota</taxon>
        <taxon>Mycoplasmoidales</taxon>
        <taxon>Metamycoplasmataceae</taxon>
        <taxon>Metamycoplasma</taxon>
    </lineage>
</organism>
<accession>A0A448ZXJ5</accession>
<dbReference type="PROSITE" id="PS51463">
    <property type="entry name" value="P_GLUCOSE_ISOMERASE_3"/>
    <property type="match status" value="1"/>
</dbReference>